<dbReference type="RefSeq" id="WP_123818589.1">
    <property type="nucleotide sequence ID" value="NZ_RKQG01000001.1"/>
</dbReference>
<evidence type="ECO:0000313" key="4">
    <source>
        <dbReference type="Proteomes" id="UP000266906"/>
    </source>
</evidence>
<keyword evidence="2" id="KW-0472">Membrane</keyword>
<keyword evidence="2" id="KW-1133">Transmembrane helix</keyword>
<evidence type="ECO:0000256" key="2">
    <source>
        <dbReference type="SAM" id="Phobius"/>
    </source>
</evidence>
<feature type="transmembrane region" description="Helical" evidence="2">
    <location>
        <begin position="88"/>
        <end position="110"/>
    </location>
</feature>
<organism evidence="3 4">
    <name type="scientific">Kitasatospora cineracea</name>
    <dbReference type="NCBI Taxonomy" id="88074"/>
    <lineage>
        <taxon>Bacteria</taxon>
        <taxon>Bacillati</taxon>
        <taxon>Actinomycetota</taxon>
        <taxon>Actinomycetes</taxon>
        <taxon>Kitasatosporales</taxon>
        <taxon>Streptomycetaceae</taxon>
        <taxon>Kitasatospora</taxon>
    </lineage>
</organism>
<feature type="transmembrane region" description="Helical" evidence="2">
    <location>
        <begin position="122"/>
        <end position="141"/>
    </location>
</feature>
<evidence type="ECO:0008006" key="5">
    <source>
        <dbReference type="Google" id="ProtNLM"/>
    </source>
</evidence>
<feature type="transmembrane region" description="Helical" evidence="2">
    <location>
        <begin position="30"/>
        <end position="50"/>
    </location>
</feature>
<keyword evidence="2" id="KW-0812">Transmembrane</keyword>
<feature type="transmembrane region" description="Helical" evidence="2">
    <location>
        <begin position="56"/>
        <end position="76"/>
    </location>
</feature>
<keyword evidence="4" id="KW-1185">Reference proteome</keyword>
<comment type="caution">
    <text evidence="3">The sequence shown here is derived from an EMBL/GenBank/DDBJ whole genome shotgun (WGS) entry which is preliminary data.</text>
</comment>
<gene>
    <name evidence="3" type="ORF">EDD38_3286</name>
</gene>
<dbReference type="EMBL" id="RKQG01000001">
    <property type="protein sequence ID" value="RPE34943.1"/>
    <property type="molecule type" value="Genomic_DNA"/>
</dbReference>
<feature type="region of interest" description="Disordered" evidence="1">
    <location>
        <begin position="346"/>
        <end position="368"/>
    </location>
</feature>
<accession>A0A3N4RNL4</accession>
<feature type="compositionally biased region" description="Low complexity" evidence="1">
    <location>
        <begin position="346"/>
        <end position="356"/>
    </location>
</feature>
<dbReference type="Proteomes" id="UP000266906">
    <property type="component" value="Unassembled WGS sequence"/>
</dbReference>
<dbReference type="AlphaFoldDB" id="A0A3N4RNL4"/>
<evidence type="ECO:0000313" key="3">
    <source>
        <dbReference type="EMBL" id="RPE34943.1"/>
    </source>
</evidence>
<name>A0A3N4RNL4_9ACTN</name>
<evidence type="ECO:0000256" key="1">
    <source>
        <dbReference type="SAM" id="MobiDB-lite"/>
    </source>
</evidence>
<proteinExistence type="predicted"/>
<protein>
    <recommendedName>
        <fullName evidence="5">DUF2637 domain-containing protein</fullName>
    </recommendedName>
</protein>
<reference evidence="3 4" key="1">
    <citation type="submission" date="2018-11" db="EMBL/GenBank/DDBJ databases">
        <title>Sequencing the genomes of 1000 actinobacteria strains.</title>
        <authorList>
            <person name="Klenk H.-P."/>
        </authorList>
    </citation>
    <scope>NUCLEOTIDE SEQUENCE [LARGE SCALE GENOMIC DNA]</scope>
    <source>
        <strain evidence="3 4">DSM 44781</strain>
    </source>
</reference>
<sequence>MASTNTTAPPPGGTWLANGRTIVAAIARHAVMGLIRLAAACMAGWSLYVVARHYDVPRGLALGAGLVFDGVAYLCLRSASDAIRAGRTAAPSIIATLGMASVSVYLNLVHADISHGGHPAEVLYASPAVGLLIVSALSWNAERAQARAARGEAAFRLPAFGLWGWLLASNEAAGAVKGRAVAHVTSGASPAHQPASTAKRIDHRARLRAEFAAMDPADAIEIAASSHPRMSHAELAEMLTAYGIAVSTLDVALILGEAAVPTVTLDRVPRPAAAQTPALDAQMRPNAAPNAPQVTGLSKADAITAMAQHLGGLNTPAASVASALARQGIATDTAYVRHRLSKARKQAAAEAEQQQAEYERRHGNGGYA</sequence>